<keyword evidence="3" id="KW-1185">Reference proteome</keyword>
<evidence type="ECO:0000313" key="3">
    <source>
        <dbReference type="Proteomes" id="UP000054248"/>
    </source>
</evidence>
<feature type="compositionally biased region" description="Low complexity" evidence="1">
    <location>
        <begin position="154"/>
        <end position="195"/>
    </location>
</feature>
<feature type="region of interest" description="Disordered" evidence="1">
    <location>
        <begin position="108"/>
        <end position="195"/>
    </location>
</feature>
<gene>
    <name evidence="2" type="ORF">M407DRAFT_21575</name>
</gene>
<dbReference type="OrthoDB" id="10442707at2759"/>
<proteinExistence type="predicted"/>
<dbReference type="Proteomes" id="UP000054248">
    <property type="component" value="Unassembled WGS sequence"/>
</dbReference>
<accession>A0A0C3QE44</accession>
<organism evidence="2 3">
    <name type="scientific">Tulasnella calospora MUT 4182</name>
    <dbReference type="NCBI Taxonomy" id="1051891"/>
    <lineage>
        <taxon>Eukaryota</taxon>
        <taxon>Fungi</taxon>
        <taxon>Dikarya</taxon>
        <taxon>Basidiomycota</taxon>
        <taxon>Agaricomycotina</taxon>
        <taxon>Agaricomycetes</taxon>
        <taxon>Cantharellales</taxon>
        <taxon>Tulasnellaceae</taxon>
        <taxon>Tulasnella</taxon>
    </lineage>
</organism>
<dbReference type="AlphaFoldDB" id="A0A0C3QE44"/>
<name>A0A0C3QE44_9AGAM</name>
<reference evidence="3" key="2">
    <citation type="submission" date="2015-01" db="EMBL/GenBank/DDBJ databases">
        <title>Evolutionary Origins and Diversification of the Mycorrhizal Mutualists.</title>
        <authorList>
            <consortium name="DOE Joint Genome Institute"/>
            <consortium name="Mycorrhizal Genomics Consortium"/>
            <person name="Kohler A."/>
            <person name="Kuo A."/>
            <person name="Nagy L.G."/>
            <person name="Floudas D."/>
            <person name="Copeland A."/>
            <person name="Barry K.W."/>
            <person name="Cichocki N."/>
            <person name="Veneault-Fourrey C."/>
            <person name="LaButti K."/>
            <person name="Lindquist E.A."/>
            <person name="Lipzen A."/>
            <person name="Lundell T."/>
            <person name="Morin E."/>
            <person name="Murat C."/>
            <person name="Riley R."/>
            <person name="Ohm R."/>
            <person name="Sun H."/>
            <person name="Tunlid A."/>
            <person name="Henrissat B."/>
            <person name="Grigoriev I.V."/>
            <person name="Hibbett D.S."/>
            <person name="Martin F."/>
        </authorList>
    </citation>
    <scope>NUCLEOTIDE SEQUENCE [LARGE SCALE GENOMIC DNA]</scope>
    <source>
        <strain evidence="3">MUT 4182</strain>
    </source>
</reference>
<dbReference type="EMBL" id="KN822984">
    <property type="protein sequence ID" value="KIO29350.1"/>
    <property type="molecule type" value="Genomic_DNA"/>
</dbReference>
<evidence type="ECO:0000256" key="1">
    <source>
        <dbReference type="SAM" id="MobiDB-lite"/>
    </source>
</evidence>
<dbReference type="HOGENOM" id="CLU_994643_0_0_1"/>
<sequence length="280" mass="30747">MPRNCRPRGMRLFSDAVPLAQRPTTTSRRTEPYLPLHRYSSNYESFADIFAREGRPGPPLDPDSSGAATLPAVEQSTFASGETSIWSAKGSATFLFGHPPLQISPSASFERKRTHKESQNQESNEDGFVVPTHIRPASHTRPSPSPNKRIAILSSPSSTSSISTDFVTCLSSPSTSSSSRAESRSRASSRPSPSLLLTAKRIRPDHQSGSTADNDWNALDLNQEEKEEEEVNLDSIVRRRLSFGGACSVSRSIEILRRKLKEAQDAHCNADLERLKSSPV</sequence>
<protein>
    <submittedName>
        <fullName evidence="2">Uncharacterized protein</fullName>
    </submittedName>
</protein>
<evidence type="ECO:0000313" key="2">
    <source>
        <dbReference type="EMBL" id="KIO29350.1"/>
    </source>
</evidence>
<reference evidence="2 3" key="1">
    <citation type="submission" date="2014-04" db="EMBL/GenBank/DDBJ databases">
        <authorList>
            <consortium name="DOE Joint Genome Institute"/>
            <person name="Kuo A."/>
            <person name="Girlanda M."/>
            <person name="Perotto S."/>
            <person name="Kohler A."/>
            <person name="Nagy L.G."/>
            <person name="Floudas D."/>
            <person name="Copeland A."/>
            <person name="Barry K.W."/>
            <person name="Cichocki N."/>
            <person name="Veneault-Fourrey C."/>
            <person name="LaButti K."/>
            <person name="Lindquist E.A."/>
            <person name="Lipzen A."/>
            <person name="Lundell T."/>
            <person name="Morin E."/>
            <person name="Murat C."/>
            <person name="Sun H."/>
            <person name="Tunlid A."/>
            <person name="Henrissat B."/>
            <person name="Grigoriev I.V."/>
            <person name="Hibbett D.S."/>
            <person name="Martin F."/>
            <person name="Nordberg H.P."/>
            <person name="Cantor M.N."/>
            <person name="Hua S.X."/>
        </authorList>
    </citation>
    <scope>NUCLEOTIDE SEQUENCE [LARGE SCALE GENOMIC DNA]</scope>
    <source>
        <strain evidence="2 3">MUT 4182</strain>
    </source>
</reference>